<gene>
    <name evidence="3" type="ORF">TMES_05475</name>
</gene>
<evidence type="ECO:0000313" key="3">
    <source>
        <dbReference type="EMBL" id="OSQ39874.1"/>
    </source>
</evidence>
<dbReference type="PANTHER" id="PTHR42709:SF11">
    <property type="entry name" value="DEDA FAMILY PROTEIN"/>
    <property type="match status" value="1"/>
</dbReference>
<dbReference type="GO" id="GO:0005886">
    <property type="term" value="C:plasma membrane"/>
    <property type="evidence" value="ECO:0007669"/>
    <property type="project" value="TreeGrafter"/>
</dbReference>
<keyword evidence="1" id="KW-0812">Transmembrane</keyword>
<keyword evidence="4" id="KW-1185">Reference proteome</keyword>
<feature type="domain" description="VTT" evidence="2">
    <location>
        <begin position="36"/>
        <end position="156"/>
    </location>
</feature>
<protein>
    <submittedName>
        <fullName evidence="3">Cytochrome B561</fullName>
    </submittedName>
</protein>
<evidence type="ECO:0000313" key="4">
    <source>
        <dbReference type="Proteomes" id="UP000193391"/>
    </source>
</evidence>
<keyword evidence="1" id="KW-1133">Transmembrane helix</keyword>
<dbReference type="Proteomes" id="UP000193391">
    <property type="component" value="Unassembled WGS sequence"/>
</dbReference>
<dbReference type="InterPro" id="IPR051311">
    <property type="entry name" value="DedA_domain"/>
</dbReference>
<organism evidence="3 4">
    <name type="scientific">Thalassospira mesophila</name>
    <dbReference type="NCBI Taxonomy" id="1293891"/>
    <lineage>
        <taxon>Bacteria</taxon>
        <taxon>Pseudomonadati</taxon>
        <taxon>Pseudomonadota</taxon>
        <taxon>Alphaproteobacteria</taxon>
        <taxon>Rhodospirillales</taxon>
        <taxon>Thalassospiraceae</taxon>
        <taxon>Thalassospira</taxon>
    </lineage>
</organism>
<evidence type="ECO:0000259" key="2">
    <source>
        <dbReference type="Pfam" id="PF09335"/>
    </source>
</evidence>
<evidence type="ECO:0000256" key="1">
    <source>
        <dbReference type="SAM" id="Phobius"/>
    </source>
</evidence>
<dbReference type="RefSeq" id="WP_085581185.1">
    <property type="nucleotide sequence ID" value="NZ_JFKA01000002.1"/>
</dbReference>
<comment type="caution">
    <text evidence="3">The sequence shown here is derived from an EMBL/GenBank/DDBJ whole genome shotgun (WGS) entry which is preliminary data.</text>
</comment>
<dbReference type="EMBL" id="JFKA01000002">
    <property type="protein sequence ID" value="OSQ39874.1"/>
    <property type="molecule type" value="Genomic_DNA"/>
</dbReference>
<feature type="transmembrane region" description="Helical" evidence="1">
    <location>
        <begin position="20"/>
        <end position="48"/>
    </location>
</feature>
<sequence length="193" mass="21453">MLRKLYDWTLSLASHRHAAIALFVIAFAESSFFPLPPDILLIPMILAARNKAWRFAAICMVGSVLGGMAGYAIGHFLFDSVGRPVLDFYGYSAKFDQFRDYYNQWGAWAVFIAGVTPFPYKVITILSGVTGLDPVVFSIASVLARGVRFFLIAALIWKFGPPIRDFIEKRLGLVFSIFIIGLVGGFVAIKYLI</sequence>
<proteinExistence type="predicted"/>
<dbReference type="Pfam" id="PF09335">
    <property type="entry name" value="VTT_dom"/>
    <property type="match status" value="1"/>
</dbReference>
<name>A0A1Y2L3T4_9PROT</name>
<dbReference type="AlphaFoldDB" id="A0A1Y2L3T4"/>
<accession>A0A1Y2L3T4</accession>
<keyword evidence="1" id="KW-0472">Membrane</keyword>
<feature type="transmembrane region" description="Helical" evidence="1">
    <location>
        <begin position="135"/>
        <end position="159"/>
    </location>
</feature>
<reference evidence="3 4" key="1">
    <citation type="submission" date="2014-03" db="EMBL/GenBank/DDBJ databases">
        <title>The draft genome sequence of Thalassospira mesophila JCM 18969.</title>
        <authorList>
            <person name="Lai Q."/>
            <person name="Shao Z."/>
        </authorList>
    </citation>
    <scope>NUCLEOTIDE SEQUENCE [LARGE SCALE GENOMIC DNA]</scope>
    <source>
        <strain evidence="3 4">JCM 18969</strain>
    </source>
</reference>
<dbReference type="InterPro" id="IPR032816">
    <property type="entry name" value="VTT_dom"/>
</dbReference>
<dbReference type="PANTHER" id="PTHR42709">
    <property type="entry name" value="ALKALINE PHOSPHATASE LIKE PROTEIN"/>
    <property type="match status" value="1"/>
</dbReference>
<feature type="transmembrane region" description="Helical" evidence="1">
    <location>
        <begin position="171"/>
        <end position="192"/>
    </location>
</feature>
<feature type="transmembrane region" description="Helical" evidence="1">
    <location>
        <begin position="55"/>
        <end position="78"/>
    </location>
</feature>
<feature type="transmembrane region" description="Helical" evidence="1">
    <location>
        <begin position="105"/>
        <end position="123"/>
    </location>
</feature>
<dbReference type="OrthoDB" id="9810270at2"/>